<dbReference type="PANTHER" id="PTHR30619">
    <property type="entry name" value="DNA INTERNALIZATION/COMPETENCE PROTEIN COMEC/REC2"/>
    <property type="match status" value="1"/>
</dbReference>
<dbReference type="STRING" id="1802223.A2358_01225"/>
<feature type="transmembrane region" description="Helical" evidence="6">
    <location>
        <begin position="271"/>
        <end position="292"/>
    </location>
</feature>
<dbReference type="Pfam" id="PF13567">
    <property type="entry name" value="DUF4131"/>
    <property type="match status" value="1"/>
</dbReference>
<keyword evidence="5 6" id="KW-0472">Membrane</keyword>
<evidence type="ECO:0000259" key="8">
    <source>
        <dbReference type="Pfam" id="PF13567"/>
    </source>
</evidence>
<dbReference type="InterPro" id="IPR004477">
    <property type="entry name" value="ComEC_N"/>
</dbReference>
<feature type="transmembrane region" description="Helical" evidence="6">
    <location>
        <begin position="241"/>
        <end position="265"/>
    </location>
</feature>
<evidence type="ECO:0000259" key="7">
    <source>
        <dbReference type="Pfam" id="PF03772"/>
    </source>
</evidence>
<dbReference type="EMBL" id="MHPJ01000001">
    <property type="protein sequence ID" value="OGZ79567.1"/>
    <property type="molecule type" value="Genomic_DNA"/>
</dbReference>
<feature type="transmembrane region" description="Helical" evidence="6">
    <location>
        <begin position="461"/>
        <end position="479"/>
    </location>
</feature>
<dbReference type="AlphaFoldDB" id="A0A1G2IY73"/>
<evidence type="ECO:0000256" key="5">
    <source>
        <dbReference type="ARBA" id="ARBA00023136"/>
    </source>
</evidence>
<feature type="transmembrane region" description="Helical" evidence="6">
    <location>
        <begin position="428"/>
        <end position="449"/>
    </location>
</feature>
<comment type="caution">
    <text evidence="9">The sequence shown here is derived from an EMBL/GenBank/DDBJ whole genome shotgun (WGS) entry which is preliminary data.</text>
</comment>
<feature type="transmembrane region" description="Helical" evidence="6">
    <location>
        <begin position="312"/>
        <end position="334"/>
    </location>
</feature>
<dbReference type="PANTHER" id="PTHR30619:SF7">
    <property type="entry name" value="BETA-LACTAMASE DOMAIN PROTEIN"/>
    <property type="match status" value="1"/>
</dbReference>
<feature type="domain" description="ComEC/Rec2-related protein" evidence="7">
    <location>
        <begin position="218"/>
        <end position="480"/>
    </location>
</feature>
<organism evidence="9 10">
    <name type="scientific">Candidatus Staskawiczbacteria bacterium RIFOXYB1_FULL_37_44</name>
    <dbReference type="NCBI Taxonomy" id="1802223"/>
    <lineage>
        <taxon>Bacteria</taxon>
        <taxon>Candidatus Staskawicziibacteriota</taxon>
    </lineage>
</organism>
<protein>
    <recommendedName>
        <fullName evidence="11">ComEC/Rec2-related protein domain-containing protein</fullName>
    </recommendedName>
</protein>
<keyword evidence="2" id="KW-1003">Cell membrane</keyword>
<feature type="transmembrane region" description="Helical" evidence="6">
    <location>
        <begin position="51"/>
        <end position="71"/>
    </location>
</feature>
<dbReference type="InterPro" id="IPR052159">
    <property type="entry name" value="Competence_DNA_uptake"/>
</dbReference>
<accession>A0A1G2IY73</accession>
<dbReference type="GO" id="GO:0005886">
    <property type="term" value="C:plasma membrane"/>
    <property type="evidence" value="ECO:0007669"/>
    <property type="project" value="UniProtKB-SubCell"/>
</dbReference>
<dbReference type="Proteomes" id="UP000178650">
    <property type="component" value="Unassembled WGS sequence"/>
</dbReference>
<evidence type="ECO:0000313" key="10">
    <source>
        <dbReference type="Proteomes" id="UP000178650"/>
    </source>
</evidence>
<sequence length="488" mass="54896">MWAFLFVIMFIILFFFILSLRASGASAAIQSYRLPRRPYRIFDLRAPRNDEILVAGFCLLFLVLGILRVQITEFNIVNDKLSKLNGKGGVVLTGTISSEPDVRETFQKLKVKIGSSIVLATVKKYPEYKYLDKIKLTGKLETPIVTDEFNYKNYLMKDGIYSVMNFPKIEKTGHNNCSFYRCPASVIYAGILEIKQKIRQSIQSNFSPPESSILEGTILGDNGAMSNDLKTKLNITGLRHIIAVSGTHVVILSLILMSVLLFLGFHKGHAFYFSIFFICIYIILTGLPASGIRAGIMGGIILLAEKIGRQSVAVRVITLAAAVMLALNPFLLIYDVGFQLSFSAVLGLIYLEPLIKIFLKFIPENLRRIFSATFAAQIFTLPILVFNFGNISFVSPITNLLVSAIVSPLMILGFLASFLGIFSNILGYILSVPCYFLLLYFNWIINFFAKPWAMAVFPNVSSIWLFISYFIIAFLTWFLNKKYKQNFV</sequence>
<keyword evidence="3 6" id="KW-0812">Transmembrane</keyword>
<feature type="transmembrane region" description="Helical" evidence="6">
    <location>
        <begin position="400"/>
        <end position="421"/>
    </location>
</feature>
<evidence type="ECO:0000256" key="3">
    <source>
        <dbReference type="ARBA" id="ARBA00022692"/>
    </source>
</evidence>
<feature type="transmembrane region" description="Helical" evidence="6">
    <location>
        <begin position="340"/>
        <end position="362"/>
    </location>
</feature>
<feature type="transmembrane region" description="Helical" evidence="6">
    <location>
        <begin position="369"/>
        <end position="388"/>
    </location>
</feature>
<feature type="domain" description="DUF4131" evidence="8">
    <location>
        <begin position="3"/>
        <end position="171"/>
    </location>
</feature>
<evidence type="ECO:0000256" key="1">
    <source>
        <dbReference type="ARBA" id="ARBA00004651"/>
    </source>
</evidence>
<keyword evidence="4 6" id="KW-1133">Transmembrane helix</keyword>
<dbReference type="InterPro" id="IPR025405">
    <property type="entry name" value="DUF4131"/>
</dbReference>
<comment type="subcellular location">
    <subcellularLocation>
        <location evidence="1">Cell membrane</location>
        <topology evidence="1">Multi-pass membrane protein</topology>
    </subcellularLocation>
</comment>
<name>A0A1G2IY73_9BACT</name>
<dbReference type="NCBIfam" id="TIGR00360">
    <property type="entry name" value="ComEC_N-term"/>
    <property type="match status" value="1"/>
</dbReference>
<evidence type="ECO:0008006" key="11">
    <source>
        <dbReference type="Google" id="ProtNLM"/>
    </source>
</evidence>
<reference evidence="9 10" key="1">
    <citation type="journal article" date="2016" name="Nat. Commun.">
        <title>Thousands of microbial genomes shed light on interconnected biogeochemical processes in an aquifer system.</title>
        <authorList>
            <person name="Anantharaman K."/>
            <person name="Brown C.T."/>
            <person name="Hug L.A."/>
            <person name="Sharon I."/>
            <person name="Castelle C.J."/>
            <person name="Probst A.J."/>
            <person name="Thomas B.C."/>
            <person name="Singh A."/>
            <person name="Wilkins M.J."/>
            <person name="Karaoz U."/>
            <person name="Brodie E.L."/>
            <person name="Williams K.H."/>
            <person name="Hubbard S.S."/>
            <person name="Banfield J.F."/>
        </authorList>
    </citation>
    <scope>NUCLEOTIDE SEQUENCE [LARGE SCALE GENOMIC DNA]</scope>
</reference>
<evidence type="ECO:0000313" key="9">
    <source>
        <dbReference type="EMBL" id="OGZ79567.1"/>
    </source>
</evidence>
<dbReference type="Pfam" id="PF03772">
    <property type="entry name" value="Competence"/>
    <property type="match status" value="1"/>
</dbReference>
<proteinExistence type="predicted"/>
<evidence type="ECO:0000256" key="4">
    <source>
        <dbReference type="ARBA" id="ARBA00022989"/>
    </source>
</evidence>
<gene>
    <name evidence="9" type="ORF">A2358_01225</name>
</gene>
<evidence type="ECO:0000256" key="2">
    <source>
        <dbReference type="ARBA" id="ARBA00022475"/>
    </source>
</evidence>
<evidence type="ECO:0000256" key="6">
    <source>
        <dbReference type="SAM" id="Phobius"/>
    </source>
</evidence>